<dbReference type="Pfam" id="PF23256">
    <property type="entry name" value="CHX17_2nd"/>
    <property type="match status" value="1"/>
</dbReference>
<dbReference type="InterPro" id="IPR038770">
    <property type="entry name" value="Na+/solute_symporter_sf"/>
</dbReference>
<evidence type="ECO:0000313" key="18">
    <source>
        <dbReference type="Proteomes" id="UP000012960"/>
    </source>
</evidence>
<dbReference type="OrthoDB" id="1889525at2759"/>
<dbReference type="GO" id="GO:0016020">
    <property type="term" value="C:membrane"/>
    <property type="evidence" value="ECO:0007669"/>
    <property type="project" value="UniProtKB-SubCell"/>
</dbReference>
<organism evidence="17 18">
    <name type="scientific">Musa acuminata subsp. malaccensis</name>
    <name type="common">Wild banana</name>
    <name type="synonym">Musa malaccensis</name>
    <dbReference type="NCBI Taxonomy" id="214687"/>
    <lineage>
        <taxon>Eukaryota</taxon>
        <taxon>Viridiplantae</taxon>
        <taxon>Streptophyta</taxon>
        <taxon>Embryophyta</taxon>
        <taxon>Tracheophyta</taxon>
        <taxon>Spermatophyta</taxon>
        <taxon>Magnoliopsida</taxon>
        <taxon>Liliopsida</taxon>
        <taxon>Zingiberales</taxon>
        <taxon>Musaceae</taxon>
        <taxon>Musa</taxon>
    </lineage>
</organism>
<evidence type="ECO:0000256" key="5">
    <source>
        <dbReference type="ARBA" id="ARBA00022538"/>
    </source>
</evidence>
<dbReference type="PANTHER" id="PTHR32468">
    <property type="entry name" value="CATION/H + ANTIPORTER"/>
    <property type="match status" value="1"/>
</dbReference>
<feature type="transmembrane region" description="Helical" evidence="12">
    <location>
        <begin position="302"/>
        <end position="320"/>
    </location>
</feature>
<evidence type="ECO:0000259" key="14">
    <source>
        <dbReference type="Pfam" id="PF23256"/>
    </source>
</evidence>
<dbReference type="InterPro" id="IPR057290">
    <property type="entry name" value="CHX17_C"/>
</dbReference>
<evidence type="ECO:0000256" key="1">
    <source>
        <dbReference type="ARBA" id="ARBA00003198"/>
    </source>
</evidence>
<evidence type="ECO:0000256" key="4">
    <source>
        <dbReference type="ARBA" id="ARBA00022448"/>
    </source>
</evidence>
<evidence type="ECO:0000256" key="2">
    <source>
        <dbReference type="ARBA" id="ARBA00004119"/>
    </source>
</evidence>
<evidence type="ECO:0000256" key="3">
    <source>
        <dbReference type="ARBA" id="ARBA00004141"/>
    </source>
</evidence>
<dbReference type="Pfam" id="PF23259">
    <property type="entry name" value="CHX17_C"/>
    <property type="match status" value="1"/>
</dbReference>
<dbReference type="InterPro" id="IPR016059">
    <property type="entry name" value="DNA_ligase_ATP-dep_CS"/>
</dbReference>
<comment type="subcellular location">
    <subcellularLocation>
        <location evidence="3">Membrane</location>
        <topology evidence="3">Multi-pass membrane protein</topology>
    </subcellularLocation>
    <subcellularLocation>
        <location evidence="2">Plastid</location>
        <location evidence="2">Chloroplast envelope</location>
    </subcellularLocation>
</comment>
<dbReference type="InterPro" id="IPR006153">
    <property type="entry name" value="Cation/H_exchanger_TM"/>
</dbReference>
<evidence type="ECO:0000259" key="13">
    <source>
        <dbReference type="Pfam" id="PF00999"/>
    </source>
</evidence>
<dbReference type="PROSITE" id="PS00697">
    <property type="entry name" value="DNA_LIGASE_A1"/>
    <property type="match status" value="1"/>
</dbReference>
<dbReference type="PANTHER" id="PTHR32468:SF102">
    <property type="entry name" value="OS08G0117800 PROTEIN"/>
    <property type="match status" value="1"/>
</dbReference>
<comment type="similarity">
    <text evidence="11">Belongs to the monovalent cation:proton antiporter 2 (CPA2) transporter (TC 2.A.37) family. CHX (TC 2.A.37.4) subfamily.</text>
</comment>
<keyword evidence="8 12" id="KW-1133">Transmembrane helix</keyword>
<proteinExistence type="inferred from homology"/>
<dbReference type="GO" id="GO:0009941">
    <property type="term" value="C:chloroplast envelope"/>
    <property type="evidence" value="ECO:0007669"/>
    <property type="project" value="UniProtKB-SubCell"/>
</dbReference>
<feature type="transmembrane region" description="Helical" evidence="12">
    <location>
        <begin position="20"/>
        <end position="39"/>
    </location>
</feature>
<dbReference type="GO" id="GO:0006813">
    <property type="term" value="P:potassium ion transport"/>
    <property type="evidence" value="ECO:0007669"/>
    <property type="project" value="UniProtKB-KW"/>
</dbReference>
<dbReference type="Gene3D" id="1.20.1530.20">
    <property type="match status" value="1"/>
</dbReference>
<name>A0A804IAT7_MUSAM</name>
<feature type="transmembrane region" description="Helical" evidence="12">
    <location>
        <begin position="180"/>
        <end position="203"/>
    </location>
</feature>
<feature type="transmembrane region" description="Helical" evidence="12">
    <location>
        <begin position="397"/>
        <end position="417"/>
    </location>
</feature>
<dbReference type="Gramene" id="Ma03_t11110.1">
    <property type="protein sequence ID" value="Ma03_p11110.1"/>
    <property type="gene ID" value="Ma03_g11110"/>
</dbReference>
<evidence type="ECO:0000313" key="17">
    <source>
        <dbReference type="EnsemblPlants" id="Ma03_p11110.1"/>
    </source>
</evidence>
<dbReference type="EMBL" id="HG996468">
    <property type="protein sequence ID" value="CAG1849821.1"/>
    <property type="molecule type" value="Genomic_DNA"/>
</dbReference>
<feature type="domain" description="Cation/H(+) antiporter central" evidence="14">
    <location>
        <begin position="472"/>
        <end position="600"/>
    </location>
</feature>
<feature type="transmembrane region" description="Helical" evidence="12">
    <location>
        <begin position="366"/>
        <end position="385"/>
    </location>
</feature>
<dbReference type="AlphaFoldDB" id="A0A804IAT7"/>
<feature type="transmembrane region" description="Helical" evidence="12">
    <location>
        <begin position="332"/>
        <end position="354"/>
    </location>
</feature>
<evidence type="ECO:0000256" key="10">
    <source>
        <dbReference type="ARBA" id="ARBA00023136"/>
    </source>
</evidence>
<comment type="function">
    <text evidence="1">May function as sodium-coupled metabolite transporter across the chloroplast envelope.</text>
</comment>
<feature type="transmembrane region" description="Helical" evidence="12">
    <location>
        <begin position="146"/>
        <end position="168"/>
    </location>
</feature>
<evidence type="ECO:0000256" key="9">
    <source>
        <dbReference type="ARBA" id="ARBA00023065"/>
    </source>
</evidence>
<keyword evidence="18" id="KW-1185">Reference proteome</keyword>
<keyword evidence="4" id="KW-0813">Transport</keyword>
<dbReference type="Pfam" id="PF00999">
    <property type="entry name" value="Na_H_Exchanger"/>
    <property type="match status" value="1"/>
</dbReference>
<feature type="domain" description="Cation/H+ exchanger transmembrane" evidence="13">
    <location>
        <begin position="34"/>
        <end position="404"/>
    </location>
</feature>
<reference evidence="16" key="1">
    <citation type="submission" date="2021-03" db="EMBL/GenBank/DDBJ databases">
        <authorList>
            <consortium name="Genoscope - CEA"/>
            <person name="William W."/>
        </authorList>
    </citation>
    <scope>NUCLEOTIDE SEQUENCE</scope>
    <source>
        <strain evidence="16">Doubled-haploid Pahang</strain>
    </source>
</reference>
<feature type="transmembrane region" description="Helical" evidence="12">
    <location>
        <begin position="46"/>
        <end position="62"/>
    </location>
</feature>
<dbReference type="Proteomes" id="UP000012960">
    <property type="component" value="Unplaced"/>
</dbReference>
<dbReference type="GO" id="GO:0003909">
    <property type="term" value="F:DNA ligase activity"/>
    <property type="evidence" value="ECO:0007669"/>
    <property type="project" value="InterPro"/>
</dbReference>
<evidence type="ECO:0000256" key="12">
    <source>
        <dbReference type="SAM" id="Phobius"/>
    </source>
</evidence>
<evidence type="ECO:0000256" key="11">
    <source>
        <dbReference type="ARBA" id="ARBA00038341"/>
    </source>
</evidence>
<dbReference type="EnsemblPlants" id="Ma03_t11110.1">
    <property type="protein sequence ID" value="Ma03_p11110.1"/>
    <property type="gene ID" value="Ma03_g11110"/>
</dbReference>
<dbReference type="Gene3D" id="3.40.50.12370">
    <property type="match status" value="1"/>
</dbReference>
<dbReference type="InParanoid" id="A0A804IAT7"/>
<evidence type="ECO:0000313" key="16">
    <source>
        <dbReference type="EMBL" id="CAG1849821.1"/>
    </source>
</evidence>
<keyword evidence="7" id="KW-0630">Potassium</keyword>
<keyword evidence="9" id="KW-0406">Ion transport</keyword>
<evidence type="ECO:0000259" key="15">
    <source>
        <dbReference type="Pfam" id="PF23259"/>
    </source>
</evidence>
<dbReference type="GO" id="GO:0012505">
    <property type="term" value="C:endomembrane system"/>
    <property type="evidence" value="ECO:0000318"/>
    <property type="project" value="GO_Central"/>
</dbReference>
<dbReference type="GO" id="GO:0006885">
    <property type="term" value="P:regulation of pH"/>
    <property type="evidence" value="ECO:0000318"/>
    <property type="project" value="GO_Central"/>
</dbReference>
<keyword evidence="10 12" id="KW-0472">Membrane</keyword>
<protein>
    <submittedName>
        <fullName evidence="16">(wild Malaysian banana) hypothetical protein</fullName>
    </submittedName>
</protein>
<feature type="transmembrane region" description="Helical" evidence="12">
    <location>
        <begin position="279"/>
        <end position="297"/>
    </location>
</feature>
<dbReference type="GO" id="GO:1902600">
    <property type="term" value="P:proton transmembrane transport"/>
    <property type="evidence" value="ECO:0007669"/>
    <property type="project" value="InterPro"/>
</dbReference>
<gene>
    <name evidence="16" type="ORF">GSMUA_214090.1</name>
</gene>
<dbReference type="KEGG" id="mus:103978109"/>
<feature type="transmembrane region" description="Helical" evidence="12">
    <location>
        <begin position="215"/>
        <end position="240"/>
    </location>
</feature>
<dbReference type="GO" id="GO:0098662">
    <property type="term" value="P:inorganic cation transmembrane transport"/>
    <property type="evidence" value="ECO:0000318"/>
    <property type="project" value="GO_Central"/>
</dbReference>
<evidence type="ECO:0000256" key="8">
    <source>
        <dbReference type="ARBA" id="ARBA00022989"/>
    </source>
</evidence>
<accession>A0A804IAT7</accession>
<evidence type="ECO:0000256" key="6">
    <source>
        <dbReference type="ARBA" id="ARBA00022692"/>
    </source>
</evidence>
<feature type="transmembrane region" description="Helical" evidence="12">
    <location>
        <begin position="252"/>
        <end position="273"/>
    </location>
</feature>
<keyword evidence="6 12" id="KW-0812">Transmembrane</keyword>
<dbReference type="GO" id="GO:0015297">
    <property type="term" value="F:antiporter activity"/>
    <property type="evidence" value="ECO:0007669"/>
    <property type="project" value="InterPro"/>
</dbReference>
<feature type="transmembrane region" description="Helical" evidence="12">
    <location>
        <begin position="112"/>
        <end position="134"/>
    </location>
</feature>
<dbReference type="InterPro" id="IPR057291">
    <property type="entry name" value="CHX17_2nd"/>
</dbReference>
<sequence length="778" mass="85213">MTTSAGVWVGDNPLHFTLPTLIYQILVVFVIYQLTHAVLRLLGQPLHVSQIVAGIILGPNVLSRNKAFGMSVVAPEHYQEVVTISITSYMLFFFVIGVKADLGVIPKVGKKAVAVGFLSTLLPIASVSLATLFLKSKIPLRYEQSNLLILLTDTWCMTSYPVLSCLLSELNLLTSKLGRLAMSATLITSILHAFASVILVTYLQGVNVGSPLRGLTMLASFLALLVLILFVMRPIVLWLIRRTPEGALLDQPSFVAVISMALASGMLCQMIGFDITAGPFFFGLVLPGGPPLGATLAERMDCLVLGMLLPLGMAFAGMRADLTVLADASSWWLFETYLFVIVLSKFVGVILPCLYCRMSPRETISLGLMLATKGINEVYAVLVWAEHFLVGPDELSVIVVTIIILGSSSAPLIRYLYRPEDRYVAYKRRTLEHAKPGDELRVLACIHLQDNVKPIISLLEAAGPSRDSPICAYLIHLIQLVGRTDTVLLPHKWQKNFSSSATALSETDHIVNAFRLFERQYSSGVSVLPYFCISPYSTMHDDICSLALDKKATLIILPFHKNVLADGSISFVSPPIQAVNVNVLRYAPCSVGILVDNGLSDRWALLHRVAVYFLGGADDREALACGVRMTKHAAVELTVVRFLPPKELREVGPEERMDDKMVEKFQQEKLDGKRVVYREEVVKDGEGTVAVIRETSPEFSLLIVGRREGSDSRLTAGMLLWREYPELGVIGDLLASTNFSGRVSTLVIQKQVRVMGAAAQAAESPKGDSTVIQVEPEG</sequence>
<reference evidence="17" key="2">
    <citation type="submission" date="2021-05" db="UniProtKB">
        <authorList>
            <consortium name="EnsemblPlants"/>
        </authorList>
    </citation>
    <scope>IDENTIFICATION</scope>
    <source>
        <strain evidence="17">subsp. malaccensis</strain>
    </source>
</reference>
<dbReference type="InterPro" id="IPR050794">
    <property type="entry name" value="CPA2_transporter"/>
</dbReference>
<keyword evidence="5" id="KW-0633">Potassium transport</keyword>
<feature type="transmembrane region" description="Helical" evidence="12">
    <location>
        <begin position="82"/>
        <end position="100"/>
    </location>
</feature>
<dbReference type="OMA" id="ICAYLIH"/>
<feature type="domain" description="Cation/H(+) antiporter C-terminal" evidence="15">
    <location>
        <begin position="609"/>
        <end position="750"/>
    </location>
</feature>
<evidence type="ECO:0000256" key="7">
    <source>
        <dbReference type="ARBA" id="ARBA00022958"/>
    </source>
</evidence>